<evidence type="ECO:0000313" key="3">
    <source>
        <dbReference type="EMBL" id="MFD2034871.1"/>
    </source>
</evidence>
<dbReference type="EMBL" id="JBHUHR010000023">
    <property type="protein sequence ID" value="MFD2034871.1"/>
    <property type="molecule type" value="Genomic_DNA"/>
</dbReference>
<evidence type="ECO:0000259" key="1">
    <source>
        <dbReference type="Pfam" id="PF01345"/>
    </source>
</evidence>
<dbReference type="Pfam" id="PF01345">
    <property type="entry name" value="DUF11"/>
    <property type="match status" value="1"/>
</dbReference>
<dbReference type="Pfam" id="PF18962">
    <property type="entry name" value="Por_Secre_tail"/>
    <property type="match status" value="1"/>
</dbReference>
<gene>
    <name evidence="3" type="ORF">ACFSKL_08725</name>
</gene>
<dbReference type="RefSeq" id="WP_376885418.1">
    <property type="nucleotide sequence ID" value="NZ_JBHUHR010000023.1"/>
</dbReference>
<accession>A0ABW4VMF1</accession>
<protein>
    <submittedName>
        <fullName evidence="3">T9SS type A sorting domain-containing protein</fullName>
    </submittedName>
</protein>
<proteinExistence type="predicted"/>
<dbReference type="NCBIfam" id="TIGR01451">
    <property type="entry name" value="B_ant_repeat"/>
    <property type="match status" value="1"/>
</dbReference>
<feature type="domain" description="Secretion system C-terminal sorting" evidence="2">
    <location>
        <begin position="884"/>
        <end position="953"/>
    </location>
</feature>
<comment type="caution">
    <text evidence="3">The sequence shown here is derived from an EMBL/GenBank/DDBJ whole genome shotgun (WGS) entry which is preliminary data.</text>
</comment>
<evidence type="ECO:0000313" key="4">
    <source>
        <dbReference type="Proteomes" id="UP001597361"/>
    </source>
</evidence>
<dbReference type="InterPro" id="IPR026444">
    <property type="entry name" value="Secre_tail"/>
</dbReference>
<dbReference type="Proteomes" id="UP001597361">
    <property type="component" value="Unassembled WGS sequence"/>
</dbReference>
<feature type="domain" description="DUF11" evidence="1">
    <location>
        <begin position="657"/>
        <end position="773"/>
    </location>
</feature>
<dbReference type="InterPro" id="IPR001434">
    <property type="entry name" value="OmcB-like_DUF11"/>
</dbReference>
<dbReference type="InterPro" id="IPR013783">
    <property type="entry name" value="Ig-like_fold"/>
</dbReference>
<sequence length="956" mass="106615">MKALVFTFSCFFCNRHVRLLGSTLFLITLMGTNLSDIKAEGSGDWGTATNRQSMLWVPASGTGVSSYRVRGCMFTPSTATAYNTGHRLYVYVKSGETVFYGFHRTTSTTETTNVSWFYDPSDTGFFPTGTGSNRLSINSENYNLSGNEALGRPASANSANLGPKQITNTGYDAYSFVNNTGSDRAFWVELSTYGFNIDFWDITVASGSSPNYIEHKGRVYSRFWSIANSRSSATSTALTILNKGQADAYSFHEDFGFYVPIDNTYTADVDDYFVKRIKFPGSSGGWTNFFANQDGPRNNLSYEENRKSITTTSSNNFQYPLFINDPDPTIWKTTTPPSATLEINYREKNPPATGGEANVNISITLPAIVDILIDINGNGEFDSNEDVILSEIYEEPGEYTIYWNGEDANGIELPSGGEVNFIASVAFFPVHFPIYDLEQCLGIHVSNIRPGIPNEIDFIFWDDSLIPRTGLTPSDSPQSIEVNVTGVESPEHIWWATGDNGFSNNITINTWTASFYRVVQRTSGFTFLSISGNVFEDLNALEDDTVNGEGIDIPDFYAVLIDDQNNVVSFATIQSDGTYTINDVPNGIFSIFITTEMPTLGGIAPNLTLPEYYENTGEFLGTGEGSDGTVDGILNNIEIQNASIGNANFGIRPIEYDLIAMKTVNALKPNIGDEIIFTISVENAGYSNATQVFLDEFMPDGYEYVDHYTLKGTFDHYSSPAIWEIGDLASWESATLEITVKVLDSEDYRNTVEVYSESGVPETNFENNFADADTEPFRELPVDWLSFDGKLTDSNQALLKWSTAKERDSKHFIVQRSRDIKQWASIGQTAAQGNTDEVSQYQFTDPSPMPGSNYYRLEQVDFDGKTNLSKVILVDFKPNWSVKVYPNPFADEIFIQTKNLGEIHVTMMDNYGRTIFSNSSNVEDYSFHFDTKDLQNGLYYLKIHRGPESYIYKLKK</sequence>
<keyword evidence="4" id="KW-1185">Reference proteome</keyword>
<dbReference type="Gene3D" id="2.60.40.10">
    <property type="entry name" value="Immunoglobulins"/>
    <property type="match status" value="1"/>
</dbReference>
<dbReference type="NCBIfam" id="TIGR04183">
    <property type="entry name" value="Por_Secre_tail"/>
    <property type="match status" value="1"/>
</dbReference>
<evidence type="ECO:0000259" key="2">
    <source>
        <dbReference type="Pfam" id="PF18962"/>
    </source>
</evidence>
<reference evidence="4" key="1">
    <citation type="journal article" date="2019" name="Int. J. Syst. Evol. Microbiol.">
        <title>The Global Catalogue of Microorganisms (GCM) 10K type strain sequencing project: providing services to taxonomists for standard genome sequencing and annotation.</title>
        <authorList>
            <consortium name="The Broad Institute Genomics Platform"/>
            <consortium name="The Broad Institute Genome Sequencing Center for Infectious Disease"/>
            <person name="Wu L."/>
            <person name="Ma J."/>
        </authorList>
    </citation>
    <scope>NUCLEOTIDE SEQUENCE [LARGE SCALE GENOMIC DNA]</scope>
    <source>
        <strain evidence="4">CGMCC 1.15180</strain>
    </source>
</reference>
<dbReference type="InterPro" id="IPR047589">
    <property type="entry name" value="DUF11_rpt"/>
</dbReference>
<organism evidence="3 4">
    <name type="scientific">Belliella marina</name>
    <dbReference type="NCBI Taxonomy" id="1644146"/>
    <lineage>
        <taxon>Bacteria</taxon>
        <taxon>Pseudomonadati</taxon>
        <taxon>Bacteroidota</taxon>
        <taxon>Cytophagia</taxon>
        <taxon>Cytophagales</taxon>
        <taxon>Cyclobacteriaceae</taxon>
        <taxon>Belliella</taxon>
    </lineage>
</organism>
<name>A0ABW4VMF1_9BACT</name>